<evidence type="ECO:0000259" key="5">
    <source>
        <dbReference type="Pfam" id="PF01055"/>
    </source>
</evidence>
<dbReference type="Pfam" id="PF21365">
    <property type="entry name" value="Glyco_hydro_31_3rd"/>
    <property type="match status" value="1"/>
</dbReference>
<dbReference type="InterPro" id="IPR017853">
    <property type="entry name" value="GH"/>
</dbReference>
<dbReference type="EMBL" id="ML735258">
    <property type="protein sequence ID" value="KAE8390091.1"/>
    <property type="molecule type" value="Genomic_DNA"/>
</dbReference>
<accession>A0A5N7C7H7</accession>
<reference evidence="7" key="1">
    <citation type="submission" date="2019-04" db="EMBL/GenBank/DDBJ databases">
        <title>Friends and foes A comparative genomics studyof 23 Aspergillus species from section Flavi.</title>
        <authorList>
            <consortium name="DOE Joint Genome Institute"/>
            <person name="Kjaerbolling I."/>
            <person name="Vesth T."/>
            <person name="Frisvad J.C."/>
            <person name="Nybo J.L."/>
            <person name="Theobald S."/>
            <person name="Kildgaard S."/>
            <person name="Isbrandt T."/>
            <person name="Kuo A."/>
            <person name="Sato A."/>
            <person name="Lyhne E.K."/>
            <person name="Kogle M.E."/>
            <person name="Wiebenga A."/>
            <person name="Kun R.S."/>
            <person name="Lubbers R.J."/>
            <person name="Makela M.R."/>
            <person name="Barry K."/>
            <person name="Chovatia M."/>
            <person name="Clum A."/>
            <person name="Daum C."/>
            <person name="Haridas S."/>
            <person name="He G."/>
            <person name="LaButti K."/>
            <person name="Lipzen A."/>
            <person name="Mondo S."/>
            <person name="Riley R."/>
            <person name="Salamov A."/>
            <person name="Simmons B.A."/>
            <person name="Magnuson J.K."/>
            <person name="Henrissat B."/>
            <person name="Mortensen U.H."/>
            <person name="Larsen T.O."/>
            <person name="Devries R.P."/>
            <person name="Grigoriev I.V."/>
            <person name="Machida M."/>
            <person name="Baker S.E."/>
            <person name="Andersen M.R."/>
        </authorList>
    </citation>
    <scope>NUCLEOTIDE SEQUENCE [LARGE SCALE GENOMIC DNA]</scope>
    <source>
        <strain evidence="7">IBT 14317</strain>
    </source>
</reference>
<evidence type="ECO:0000256" key="2">
    <source>
        <dbReference type="ARBA" id="ARBA00007806"/>
    </source>
</evidence>
<keyword evidence="4 7" id="KW-0378">Hydrolase</keyword>
<dbReference type="SUPFAM" id="SSF51011">
    <property type="entry name" value="Glycosyl hydrolase domain"/>
    <property type="match status" value="1"/>
</dbReference>
<evidence type="ECO:0000256" key="4">
    <source>
        <dbReference type="RuleBase" id="RU361185"/>
    </source>
</evidence>
<dbReference type="SUPFAM" id="SSF51445">
    <property type="entry name" value="(Trans)glycosidases"/>
    <property type="match status" value="1"/>
</dbReference>
<dbReference type="Proteomes" id="UP000326877">
    <property type="component" value="Unassembled WGS sequence"/>
</dbReference>
<dbReference type="InterPro" id="IPR013780">
    <property type="entry name" value="Glyco_hydro_b"/>
</dbReference>
<evidence type="ECO:0000256" key="3">
    <source>
        <dbReference type="ARBA" id="ARBA00012741"/>
    </source>
</evidence>
<keyword evidence="4" id="KW-0326">Glycosidase</keyword>
<evidence type="ECO:0000313" key="7">
    <source>
        <dbReference type="EMBL" id="KAE8390091.1"/>
    </source>
</evidence>
<proteinExistence type="inferred from homology"/>
<comment type="similarity">
    <text evidence="2 4">Belongs to the glycosyl hydrolase 31 family.</text>
</comment>
<protein>
    <recommendedName>
        <fullName evidence="3">alpha-glucosidase</fullName>
        <ecNumber evidence="3">3.2.1.20</ecNumber>
    </recommendedName>
</protein>
<dbReference type="GO" id="GO:0006491">
    <property type="term" value="P:N-glycan processing"/>
    <property type="evidence" value="ECO:0007669"/>
    <property type="project" value="TreeGrafter"/>
</dbReference>
<dbReference type="Gene3D" id="2.60.40.1180">
    <property type="entry name" value="Golgi alpha-mannosidase II"/>
    <property type="match status" value="1"/>
</dbReference>
<gene>
    <name evidence="7" type="ORF">BDV23DRAFT_193976</name>
</gene>
<evidence type="ECO:0000259" key="6">
    <source>
        <dbReference type="Pfam" id="PF21365"/>
    </source>
</evidence>
<feature type="domain" description="Glycoside hydrolase family 31 TIM barrel" evidence="5">
    <location>
        <begin position="193"/>
        <end position="495"/>
    </location>
</feature>
<evidence type="ECO:0000256" key="1">
    <source>
        <dbReference type="ARBA" id="ARBA00001657"/>
    </source>
</evidence>
<dbReference type="GO" id="GO:0005975">
    <property type="term" value="P:carbohydrate metabolic process"/>
    <property type="evidence" value="ECO:0007669"/>
    <property type="project" value="InterPro"/>
</dbReference>
<dbReference type="Pfam" id="PF01055">
    <property type="entry name" value="Glyco_hydro_31_2nd"/>
    <property type="match status" value="1"/>
</dbReference>
<feature type="domain" description="Glycosyl hydrolase family 31 C-terminal" evidence="6">
    <location>
        <begin position="505"/>
        <end position="596"/>
    </location>
</feature>
<dbReference type="InterPro" id="IPR000322">
    <property type="entry name" value="Glyco_hydro_31_TIM"/>
</dbReference>
<dbReference type="InterPro" id="IPR048395">
    <property type="entry name" value="Glyco_hydro_31_C"/>
</dbReference>
<name>A0A5N7C7H7_PETAA</name>
<dbReference type="GO" id="GO:0004558">
    <property type="term" value="F:alpha-1,4-glucosidase activity"/>
    <property type="evidence" value="ECO:0007669"/>
    <property type="project" value="UniProtKB-EC"/>
</dbReference>
<comment type="catalytic activity">
    <reaction evidence="1">
        <text>Hydrolysis of terminal, non-reducing (1-&gt;4)-linked alpha-D-glucose residues with release of alpha-D-glucose.</text>
        <dbReference type="EC" id="3.2.1.20"/>
    </reaction>
</comment>
<organism evidence="7">
    <name type="scientific">Petromyces alliaceus</name>
    <name type="common">Aspergillus alliaceus</name>
    <dbReference type="NCBI Taxonomy" id="209559"/>
    <lineage>
        <taxon>Eukaryota</taxon>
        <taxon>Fungi</taxon>
        <taxon>Dikarya</taxon>
        <taxon>Ascomycota</taxon>
        <taxon>Pezizomycotina</taxon>
        <taxon>Eurotiomycetes</taxon>
        <taxon>Eurotiomycetidae</taxon>
        <taxon>Eurotiales</taxon>
        <taxon>Aspergillaceae</taxon>
        <taxon>Aspergillus</taxon>
        <taxon>Aspergillus subgen. Circumdati</taxon>
    </lineage>
</organism>
<dbReference type="PANTHER" id="PTHR22762">
    <property type="entry name" value="ALPHA-GLUCOSIDASE"/>
    <property type="match status" value="1"/>
</dbReference>
<dbReference type="OrthoDB" id="1334205at2759"/>
<dbReference type="AlphaFoldDB" id="A0A5N7C7H7"/>
<dbReference type="CDD" id="cd06595">
    <property type="entry name" value="GH31_u1"/>
    <property type="match status" value="1"/>
</dbReference>
<dbReference type="Gene3D" id="3.20.20.80">
    <property type="entry name" value="Glycosidases"/>
    <property type="match status" value="1"/>
</dbReference>
<dbReference type="EC" id="3.2.1.20" evidence="3"/>
<dbReference type="PANTHER" id="PTHR22762:SF89">
    <property type="entry name" value="ALPHA-XYLOSIDASE"/>
    <property type="match status" value="1"/>
</dbReference>
<sequence>MDKYVFQSKPKAKPEAIIAGPKYRFTVLTDRLLRFEWSEDFQFEDRASTFAINRDFPVPEFRVIDNDGLEIITDHFHLSYDKKKFSPNGMVAHLSAKTTKYGTEWRFGTPSTLNLGGTARTLDLCDGRCDMGDGILSKAGFATIDDSRSMLFDGHGFVASRPAGDRVDGYLFAYGHDYKAAIKAFYAISGKQPVVPRYALGNWWSRYYPYRQGEYLQLMDEFRARDIPMSVAVLDMDWHLVSDERVPHAGWTGYTWDKKLFPDPAQFGCELHDRNLKVTLNDHPHDGIHSHEDSYEEMAEFLGRDPRTKTPILFDSTDPKFMEAYLNILHRSLESIVCDFWWIDWQQGPYSKIPGIDPLWMLNHFDYLDHARDGKVPLILSRYAGPGSHRYPLGFSGDTVVSWASLEFQPEFTATASNIGYGWWSHDIGGHIHGGRDDELVTRWVQLGVFSPIMRLHSTSSRWMSKEPWLYRDECGAVMSHFLQLRHRLVPYLYTRNVMGAAEDEPLVQPLYWQYARYEEAYSVPNQFFFGSELVVAPIVQPREKRTNLASVKAWLPPLGRYVDIFTGTVYDGDRGLTLYRPLEGYPVLAHEGSIIPLDADHAPRNGCLNPDAFEVLIVVGQDGHESVIEDSRDDGSRDINEDAGKQRISTIVYAQARGKLVANVTGRSWAFRFLAFTTKPKELKVLINGHDRTKDSTATVIHYPNSPGLLVQCPVVSAEEYSIIIDLGANPQLSVVDHRAQLERLIMNYQITFQMKNKLWDVVERFKDRPLNVTIGNLTALGYDEAIVGPIAELLLADSRSVRLSTK</sequence>